<dbReference type="EMBL" id="GL379819">
    <property type="protein sequence ID" value="EGT47105.1"/>
    <property type="molecule type" value="Genomic_DNA"/>
</dbReference>
<reference evidence="2" key="1">
    <citation type="submission" date="2011-07" db="EMBL/GenBank/DDBJ databases">
        <authorList>
            <consortium name="Caenorhabditis brenneri Sequencing and Analysis Consortium"/>
            <person name="Wilson R.K."/>
        </authorList>
    </citation>
    <scope>NUCLEOTIDE SEQUENCE [LARGE SCALE GENOMIC DNA]</scope>
    <source>
        <strain evidence="2">PB2801</strain>
    </source>
</reference>
<sequence length="31" mass="3686">MHVSFFEKYFNSNGTKNQNSRMFCLGCNSFF</sequence>
<evidence type="ECO:0000313" key="1">
    <source>
        <dbReference type="EMBL" id="EGT47105.1"/>
    </source>
</evidence>
<accession>G0MY28</accession>
<gene>
    <name evidence="1" type="ORF">CAEBREN_31695</name>
</gene>
<proteinExistence type="predicted"/>
<dbReference type="InParanoid" id="G0MY28"/>
<dbReference type="AlphaFoldDB" id="G0MY28"/>
<organism evidence="2">
    <name type="scientific">Caenorhabditis brenneri</name>
    <name type="common">Nematode worm</name>
    <dbReference type="NCBI Taxonomy" id="135651"/>
    <lineage>
        <taxon>Eukaryota</taxon>
        <taxon>Metazoa</taxon>
        <taxon>Ecdysozoa</taxon>
        <taxon>Nematoda</taxon>
        <taxon>Chromadorea</taxon>
        <taxon>Rhabditida</taxon>
        <taxon>Rhabditina</taxon>
        <taxon>Rhabditomorpha</taxon>
        <taxon>Rhabditoidea</taxon>
        <taxon>Rhabditidae</taxon>
        <taxon>Peloderinae</taxon>
        <taxon>Caenorhabditis</taxon>
    </lineage>
</organism>
<name>G0MY28_CAEBE</name>
<keyword evidence="2" id="KW-1185">Reference proteome</keyword>
<protein>
    <submittedName>
        <fullName evidence="1">Uncharacterized protein</fullName>
    </submittedName>
</protein>
<evidence type="ECO:0000313" key="2">
    <source>
        <dbReference type="Proteomes" id="UP000008068"/>
    </source>
</evidence>
<dbReference type="Proteomes" id="UP000008068">
    <property type="component" value="Unassembled WGS sequence"/>
</dbReference>
<dbReference type="HOGENOM" id="CLU_3399764_0_0_1"/>